<dbReference type="Proteomes" id="UP000704712">
    <property type="component" value="Unassembled WGS sequence"/>
</dbReference>
<proteinExistence type="predicted"/>
<gene>
    <name evidence="1" type="ORF">GN958_ATG21235</name>
</gene>
<organism evidence="1 2">
    <name type="scientific">Phytophthora infestans</name>
    <name type="common">Potato late blight agent</name>
    <name type="synonym">Botrytis infestans</name>
    <dbReference type="NCBI Taxonomy" id="4787"/>
    <lineage>
        <taxon>Eukaryota</taxon>
        <taxon>Sar</taxon>
        <taxon>Stramenopiles</taxon>
        <taxon>Oomycota</taxon>
        <taxon>Peronosporomycetes</taxon>
        <taxon>Peronosporales</taxon>
        <taxon>Peronosporaceae</taxon>
        <taxon>Phytophthora</taxon>
    </lineage>
</organism>
<reference evidence="1" key="1">
    <citation type="submission" date="2020-03" db="EMBL/GenBank/DDBJ databases">
        <title>Hybrid Assembly of Korean Phytophthora infestans isolates.</title>
        <authorList>
            <person name="Prokchorchik M."/>
            <person name="Lee Y."/>
            <person name="Seo J."/>
            <person name="Cho J.-H."/>
            <person name="Park Y.-E."/>
            <person name="Jang D.-C."/>
            <person name="Im J.-S."/>
            <person name="Choi J.-G."/>
            <person name="Park H.-J."/>
            <person name="Lee G.-B."/>
            <person name="Lee Y.-G."/>
            <person name="Hong S.-Y."/>
            <person name="Cho K."/>
            <person name="Sohn K.H."/>
        </authorList>
    </citation>
    <scope>NUCLEOTIDE SEQUENCE</scope>
    <source>
        <strain evidence="1">KR_2_A2</strain>
    </source>
</reference>
<protein>
    <submittedName>
        <fullName evidence="1">Uncharacterized protein</fullName>
    </submittedName>
</protein>
<name>A0A8S9TNK0_PHYIN</name>
<dbReference type="AlphaFoldDB" id="A0A8S9TNK0"/>
<sequence>YHGEASVEASRQSILKSANYPSYESESVAAEERGWFTKVFGRIEDASESAFKNLLGNSEAKLKAFEKLERKYDDVRTAFIFDGLNLDQQSSRWKFFKQFGDWYDKRQ</sequence>
<evidence type="ECO:0000313" key="2">
    <source>
        <dbReference type="Proteomes" id="UP000704712"/>
    </source>
</evidence>
<dbReference type="EMBL" id="JAACNO010002939">
    <property type="protein sequence ID" value="KAF4129573.1"/>
    <property type="molecule type" value="Genomic_DNA"/>
</dbReference>
<evidence type="ECO:0000313" key="1">
    <source>
        <dbReference type="EMBL" id="KAF4129573.1"/>
    </source>
</evidence>
<accession>A0A8S9TNK0</accession>
<feature type="non-terminal residue" evidence="1">
    <location>
        <position position="1"/>
    </location>
</feature>
<comment type="caution">
    <text evidence="1">The sequence shown here is derived from an EMBL/GenBank/DDBJ whole genome shotgun (WGS) entry which is preliminary data.</text>
</comment>